<keyword evidence="9 13" id="KW-1133">Transmembrane helix</keyword>
<evidence type="ECO:0000259" key="14">
    <source>
        <dbReference type="Pfam" id="PF01292"/>
    </source>
</evidence>
<evidence type="ECO:0000256" key="5">
    <source>
        <dbReference type="ARBA" id="ARBA00022617"/>
    </source>
</evidence>
<dbReference type="Proteomes" id="UP001524547">
    <property type="component" value="Unassembled WGS sequence"/>
</dbReference>
<evidence type="ECO:0000256" key="2">
    <source>
        <dbReference type="ARBA" id="ARBA00004651"/>
    </source>
</evidence>
<feature type="domain" description="Cytochrome b561 bacterial/Ni-hydrogenase" evidence="14">
    <location>
        <begin position="12"/>
        <end position="180"/>
    </location>
</feature>
<dbReference type="InterPro" id="IPR011577">
    <property type="entry name" value="Cyt_b561_bac/Ni-Hgenase"/>
</dbReference>
<feature type="transmembrane region" description="Helical" evidence="13">
    <location>
        <begin position="50"/>
        <end position="70"/>
    </location>
</feature>
<evidence type="ECO:0000256" key="13">
    <source>
        <dbReference type="SAM" id="Phobius"/>
    </source>
</evidence>
<proteinExistence type="inferred from homology"/>
<keyword evidence="5" id="KW-0349">Heme</keyword>
<keyword evidence="10" id="KW-0408">Iron</keyword>
<organism evidence="15 16">
    <name type="scientific">Rhizosaccharibacter radicis</name>
    <dbReference type="NCBI Taxonomy" id="2782605"/>
    <lineage>
        <taxon>Bacteria</taxon>
        <taxon>Pseudomonadati</taxon>
        <taxon>Pseudomonadota</taxon>
        <taxon>Alphaproteobacteria</taxon>
        <taxon>Acetobacterales</taxon>
        <taxon>Acetobacteraceae</taxon>
        <taxon>Rhizosaccharibacter</taxon>
    </lineage>
</organism>
<evidence type="ECO:0000256" key="4">
    <source>
        <dbReference type="ARBA" id="ARBA00022475"/>
    </source>
</evidence>
<keyword evidence="6 13" id="KW-0812">Transmembrane</keyword>
<evidence type="ECO:0000256" key="7">
    <source>
        <dbReference type="ARBA" id="ARBA00022723"/>
    </source>
</evidence>
<dbReference type="PANTHER" id="PTHR30529:SF1">
    <property type="entry name" value="CYTOCHROME B561 HOMOLOG 2"/>
    <property type="match status" value="1"/>
</dbReference>
<evidence type="ECO:0000256" key="11">
    <source>
        <dbReference type="ARBA" id="ARBA00023136"/>
    </source>
</evidence>
<dbReference type="Pfam" id="PF01292">
    <property type="entry name" value="Ni_hydr_CYTB"/>
    <property type="match status" value="1"/>
</dbReference>
<comment type="cofactor">
    <cofactor evidence="1">
        <name>heme b</name>
        <dbReference type="ChEBI" id="CHEBI:60344"/>
    </cofactor>
</comment>
<dbReference type="InterPro" id="IPR052168">
    <property type="entry name" value="Cytochrome_b561_oxidase"/>
</dbReference>
<name>A0ABT1VWV4_9PROT</name>
<dbReference type="SUPFAM" id="SSF81342">
    <property type="entry name" value="Transmembrane di-heme cytochromes"/>
    <property type="match status" value="1"/>
</dbReference>
<keyword evidence="16" id="KW-1185">Reference proteome</keyword>
<gene>
    <name evidence="15" type="ORF">NFI88_08255</name>
</gene>
<keyword evidence="11 13" id="KW-0472">Membrane</keyword>
<keyword evidence="7" id="KW-0479">Metal-binding</keyword>
<evidence type="ECO:0000256" key="1">
    <source>
        <dbReference type="ARBA" id="ARBA00001970"/>
    </source>
</evidence>
<evidence type="ECO:0000256" key="3">
    <source>
        <dbReference type="ARBA" id="ARBA00022448"/>
    </source>
</evidence>
<accession>A0ABT1VWV4</accession>
<evidence type="ECO:0000313" key="15">
    <source>
        <dbReference type="EMBL" id="MCQ8240827.1"/>
    </source>
</evidence>
<evidence type="ECO:0000256" key="6">
    <source>
        <dbReference type="ARBA" id="ARBA00022692"/>
    </source>
</evidence>
<comment type="similarity">
    <text evidence="12">Belongs to the cytochrome b561 family.</text>
</comment>
<feature type="transmembrane region" description="Helical" evidence="13">
    <location>
        <begin position="20"/>
        <end position="38"/>
    </location>
</feature>
<comment type="subcellular location">
    <subcellularLocation>
        <location evidence="2">Cell membrane</location>
        <topology evidence="2">Multi-pass membrane protein</topology>
    </subcellularLocation>
</comment>
<keyword evidence="4" id="KW-1003">Cell membrane</keyword>
<feature type="transmembrane region" description="Helical" evidence="13">
    <location>
        <begin position="95"/>
        <end position="115"/>
    </location>
</feature>
<dbReference type="PANTHER" id="PTHR30529">
    <property type="entry name" value="CYTOCHROME B561"/>
    <property type="match status" value="1"/>
</dbReference>
<evidence type="ECO:0000256" key="8">
    <source>
        <dbReference type="ARBA" id="ARBA00022982"/>
    </source>
</evidence>
<evidence type="ECO:0000256" key="10">
    <source>
        <dbReference type="ARBA" id="ARBA00023004"/>
    </source>
</evidence>
<dbReference type="InterPro" id="IPR016174">
    <property type="entry name" value="Di-haem_cyt_TM"/>
</dbReference>
<keyword evidence="8" id="KW-0249">Electron transport</keyword>
<keyword evidence="3" id="KW-0813">Transport</keyword>
<evidence type="ECO:0000256" key="12">
    <source>
        <dbReference type="ARBA" id="ARBA00037975"/>
    </source>
</evidence>
<comment type="caution">
    <text evidence="15">The sequence shown here is derived from an EMBL/GenBank/DDBJ whole genome shotgun (WGS) entry which is preliminary data.</text>
</comment>
<protein>
    <submittedName>
        <fullName evidence="15">Cytochrome b/b6 domain-containing protein</fullName>
    </submittedName>
</protein>
<feature type="transmembrane region" description="Helical" evidence="13">
    <location>
        <begin position="147"/>
        <end position="170"/>
    </location>
</feature>
<evidence type="ECO:0000313" key="16">
    <source>
        <dbReference type="Proteomes" id="UP001524547"/>
    </source>
</evidence>
<dbReference type="Gene3D" id="1.20.950.20">
    <property type="entry name" value="Transmembrane di-heme cytochromes, Chain C"/>
    <property type="match status" value="1"/>
</dbReference>
<dbReference type="RefSeq" id="WP_422919560.1">
    <property type="nucleotide sequence ID" value="NZ_JAMZEJ010000004.1"/>
</dbReference>
<evidence type="ECO:0000256" key="9">
    <source>
        <dbReference type="ARBA" id="ARBA00022989"/>
    </source>
</evidence>
<dbReference type="EMBL" id="JAMZEJ010000004">
    <property type="protein sequence ID" value="MCQ8240827.1"/>
    <property type="molecule type" value="Genomic_DNA"/>
</dbReference>
<reference evidence="15 16" key="1">
    <citation type="submission" date="2022-06" db="EMBL/GenBank/DDBJ databases">
        <title>Rhizosaccharibacter gen. nov. sp. nov. KSS12, endophytic bacteria isolated from sugarcane.</title>
        <authorList>
            <person name="Pitiwittayakul N."/>
        </authorList>
    </citation>
    <scope>NUCLEOTIDE SEQUENCE [LARGE SCALE GENOMIC DNA]</scope>
    <source>
        <strain evidence="15 16">KSS12</strain>
    </source>
</reference>
<sequence>MNDHLPHAAPFRWDAMSRRLHWLTAVLVMLQFGLAELWDRPGRELHHLMVVWHMSFGILLSIVLLARIAWRLLPKHRRLSGAGGLAGLAARGMHLLLYVLLLAQVVLGYALRWSGSRPLSFFGLPIPSPVSPAAKPLRHLLLTLHDWGGWALIALAAAHAAAAAWEHLVLKHDTLRRMLPFLRAS</sequence>